<organism evidence="1 2">
    <name type="scientific">Jejuia pallidilutea</name>
    <dbReference type="NCBI Taxonomy" id="504487"/>
    <lineage>
        <taxon>Bacteria</taxon>
        <taxon>Pseudomonadati</taxon>
        <taxon>Bacteroidota</taxon>
        <taxon>Flavobacteriia</taxon>
        <taxon>Flavobacteriales</taxon>
        <taxon>Flavobacteriaceae</taxon>
        <taxon>Jejuia</taxon>
    </lineage>
</organism>
<proteinExistence type="predicted"/>
<gene>
    <name evidence="1" type="ORF">JCM19301_3641</name>
</gene>
<sequence>MGDHITNVLYQKNDIAVLVASKNNTSNILKDLPLRLVSQKRKELVL</sequence>
<dbReference type="RefSeq" id="WP_193744346.1">
    <property type="nucleotide sequence ID" value="NZ_BBNR01000001.1"/>
</dbReference>
<dbReference type="EMBL" id="BBNR01000001">
    <property type="protein sequence ID" value="GAL65181.1"/>
    <property type="molecule type" value="Genomic_DNA"/>
</dbReference>
<evidence type="ECO:0000313" key="1">
    <source>
        <dbReference type="EMBL" id="GAL65181.1"/>
    </source>
</evidence>
<name>A0A090VKB7_9FLAO</name>
<protein>
    <submittedName>
        <fullName evidence="1">Uncharacterized protein</fullName>
    </submittedName>
</protein>
<reference evidence="1 2" key="1">
    <citation type="journal article" date="2014" name="Genome Announc.">
        <title>Draft Genome Sequence of Marine Flavobacterium Jejuia pallidilutea Strain 11shimoA1 and Pigmentation Mutants.</title>
        <authorList>
            <person name="Takatani N."/>
            <person name="Nakanishi M."/>
            <person name="Meirelles P."/>
            <person name="Mino S."/>
            <person name="Suda W."/>
            <person name="Oshima K."/>
            <person name="Hattori M."/>
            <person name="Ohkuma M."/>
            <person name="Hosokawa M."/>
            <person name="Miyashita K."/>
            <person name="Thompson F.L."/>
            <person name="Niwa A."/>
            <person name="Sawabe T."/>
            <person name="Sawabe T."/>
        </authorList>
    </citation>
    <scope>NUCLEOTIDE SEQUENCE [LARGE SCALE GENOMIC DNA]</scope>
    <source>
        <strain evidence="1 2">JCM 19301</strain>
    </source>
</reference>
<dbReference type="Proteomes" id="UP000029641">
    <property type="component" value="Unassembled WGS sequence"/>
</dbReference>
<accession>A0A090VKB7</accession>
<comment type="caution">
    <text evidence="1">The sequence shown here is derived from an EMBL/GenBank/DDBJ whole genome shotgun (WGS) entry which is preliminary data.</text>
</comment>
<evidence type="ECO:0000313" key="2">
    <source>
        <dbReference type="Proteomes" id="UP000029641"/>
    </source>
</evidence>
<dbReference type="AlphaFoldDB" id="A0A090VKB7"/>